<keyword evidence="1" id="KW-0479">Metal-binding</keyword>
<evidence type="ECO:0000256" key="1">
    <source>
        <dbReference type="ARBA" id="ARBA00022723"/>
    </source>
</evidence>
<dbReference type="PROSITE" id="PS00518">
    <property type="entry name" value="ZF_RING_1"/>
    <property type="match status" value="1"/>
</dbReference>
<accession>A0ABR3JE48</accession>
<feature type="domain" description="RING-type" evidence="6">
    <location>
        <begin position="148"/>
        <end position="200"/>
    </location>
</feature>
<name>A0ABR3JE48_9AGAR</name>
<keyword evidence="3" id="KW-0862">Zinc</keyword>
<dbReference type="InterPro" id="IPR001841">
    <property type="entry name" value="Znf_RING"/>
</dbReference>
<keyword evidence="8" id="KW-1185">Reference proteome</keyword>
<dbReference type="PROSITE" id="PS50089">
    <property type="entry name" value="ZF_RING_2"/>
    <property type="match status" value="1"/>
</dbReference>
<protein>
    <recommendedName>
        <fullName evidence="6">RING-type domain-containing protein</fullName>
    </recommendedName>
</protein>
<gene>
    <name evidence="7" type="ORF">HGRIS_005006</name>
</gene>
<organism evidence="7 8">
    <name type="scientific">Hohenbuehelia grisea</name>
    <dbReference type="NCBI Taxonomy" id="104357"/>
    <lineage>
        <taxon>Eukaryota</taxon>
        <taxon>Fungi</taxon>
        <taxon>Dikarya</taxon>
        <taxon>Basidiomycota</taxon>
        <taxon>Agaricomycotina</taxon>
        <taxon>Agaricomycetes</taxon>
        <taxon>Agaricomycetidae</taxon>
        <taxon>Agaricales</taxon>
        <taxon>Pleurotineae</taxon>
        <taxon>Pleurotaceae</taxon>
        <taxon>Hohenbuehelia</taxon>
    </lineage>
</organism>
<proteinExistence type="predicted"/>
<evidence type="ECO:0000256" key="5">
    <source>
        <dbReference type="SAM" id="MobiDB-lite"/>
    </source>
</evidence>
<dbReference type="InterPro" id="IPR013083">
    <property type="entry name" value="Znf_RING/FYVE/PHD"/>
</dbReference>
<evidence type="ECO:0000259" key="6">
    <source>
        <dbReference type="PROSITE" id="PS50089"/>
    </source>
</evidence>
<dbReference type="SMART" id="SM00184">
    <property type="entry name" value="RING"/>
    <property type="match status" value="1"/>
</dbReference>
<feature type="region of interest" description="Disordered" evidence="5">
    <location>
        <begin position="1"/>
        <end position="29"/>
    </location>
</feature>
<evidence type="ECO:0000256" key="3">
    <source>
        <dbReference type="ARBA" id="ARBA00022833"/>
    </source>
</evidence>
<dbReference type="Gene3D" id="3.30.40.10">
    <property type="entry name" value="Zinc/RING finger domain, C3HC4 (zinc finger)"/>
    <property type="match status" value="1"/>
</dbReference>
<keyword evidence="2 4" id="KW-0863">Zinc-finger</keyword>
<dbReference type="Proteomes" id="UP001556367">
    <property type="component" value="Unassembled WGS sequence"/>
</dbReference>
<evidence type="ECO:0000256" key="4">
    <source>
        <dbReference type="PROSITE-ProRule" id="PRU00175"/>
    </source>
</evidence>
<dbReference type="SUPFAM" id="SSF57850">
    <property type="entry name" value="RING/U-box"/>
    <property type="match status" value="1"/>
</dbReference>
<comment type="caution">
    <text evidence="7">The sequence shown here is derived from an EMBL/GenBank/DDBJ whole genome shotgun (WGS) entry which is preliminary data.</text>
</comment>
<evidence type="ECO:0000313" key="8">
    <source>
        <dbReference type="Proteomes" id="UP001556367"/>
    </source>
</evidence>
<evidence type="ECO:0000313" key="7">
    <source>
        <dbReference type="EMBL" id="KAL0953826.1"/>
    </source>
</evidence>
<dbReference type="InterPro" id="IPR017907">
    <property type="entry name" value="Znf_RING_CS"/>
</dbReference>
<sequence length="331" mass="37550">MPKPTKQELSLSSSSRQATRRSSRLNPRSVIKDTAVVEVPDLSSYKRRRIHEDLAAVQSSSSACLNEINPTKNNMATRKSHRLSAADLLGREQALLEREQEMQSRTDELDARLHTILKKEDQVTSMVSQFEEREAKAALSQLEEHFTCPLCYEVMAHPYTLNPGQCGHSFCGICILKWFFSRLHQACGGWHESVDCPICRSLLVITPDRTPRLDITFPFVPNRLADQVLQSLVEKVSRPHTSGSGSAIKTEERELHWASSEMECGVKKGKTKEEEEQEATCAVSEWKESGPAKVEWQRKEREGRVEMDYLAANWTTLNSSYFVQLKKKLGV</sequence>
<dbReference type="EMBL" id="JASNQZ010000008">
    <property type="protein sequence ID" value="KAL0953826.1"/>
    <property type="molecule type" value="Genomic_DNA"/>
</dbReference>
<evidence type="ECO:0000256" key="2">
    <source>
        <dbReference type="ARBA" id="ARBA00022771"/>
    </source>
</evidence>
<reference evidence="8" key="1">
    <citation type="submission" date="2024-06" db="EMBL/GenBank/DDBJ databases">
        <title>Multi-omics analyses provide insights into the biosynthesis of the anticancer antibiotic pleurotin in Hohenbuehelia grisea.</title>
        <authorList>
            <person name="Weaver J.A."/>
            <person name="Alberti F."/>
        </authorList>
    </citation>
    <scope>NUCLEOTIDE SEQUENCE [LARGE SCALE GENOMIC DNA]</scope>
    <source>
        <strain evidence="8">T-177</strain>
    </source>
</reference>
<dbReference type="Pfam" id="PF13923">
    <property type="entry name" value="zf-C3HC4_2"/>
    <property type="match status" value="1"/>
</dbReference>